<dbReference type="OrthoDB" id="6435135at2759"/>
<feature type="domain" description="PEP-utilising enzyme mobile" evidence="2">
    <location>
        <begin position="1039"/>
        <end position="1110"/>
    </location>
</feature>
<dbReference type="AlphaFoldDB" id="A0A7R9A9Z8"/>
<dbReference type="InterPro" id="IPR051549">
    <property type="entry name" value="PEP_Utilizing_Enz"/>
</dbReference>
<keyword evidence="5" id="KW-1185">Reference proteome</keyword>
<dbReference type="Pfam" id="PF01326">
    <property type="entry name" value="PPDK_N"/>
    <property type="match status" value="1"/>
</dbReference>
<dbReference type="GO" id="GO:0005524">
    <property type="term" value="F:ATP binding"/>
    <property type="evidence" value="ECO:0007669"/>
    <property type="project" value="InterPro"/>
</dbReference>
<evidence type="ECO:0000313" key="5">
    <source>
        <dbReference type="Proteomes" id="UP000677054"/>
    </source>
</evidence>
<evidence type="ECO:0000259" key="2">
    <source>
        <dbReference type="Pfam" id="PF00391"/>
    </source>
</evidence>
<evidence type="ECO:0000256" key="1">
    <source>
        <dbReference type="ARBA" id="ARBA00007837"/>
    </source>
</evidence>
<dbReference type="SUPFAM" id="SSF52009">
    <property type="entry name" value="Phosphohistidine domain"/>
    <property type="match status" value="1"/>
</dbReference>
<dbReference type="InterPro" id="IPR008279">
    <property type="entry name" value="PEP-util_enz_mobile_dom"/>
</dbReference>
<dbReference type="GO" id="GO:0016301">
    <property type="term" value="F:kinase activity"/>
    <property type="evidence" value="ECO:0007669"/>
    <property type="project" value="InterPro"/>
</dbReference>
<dbReference type="InterPro" id="IPR002192">
    <property type="entry name" value="PPDK_AMP/ATP-bd"/>
</dbReference>
<dbReference type="Gene3D" id="3.30.1490.20">
    <property type="entry name" value="ATP-grasp fold, A domain"/>
    <property type="match status" value="1"/>
</dbReference>
<dbReference type="SUPFAM" id="SSF56059">
    <property type="entry name" value="Glutathione synthetase ATP-binding domain-like"/>
    <property type="match status" value="1"/>
</dbReference>
<evidence type="ECO:0000313" key="4">
    <source>
        <dbReference type="EMBL" id="CAD7250114.1"/>
    </source>
</evidence>
<dbReference type="Gene3D" id="3.30.470.20">
    <property type="entry name" value="ATP-grasp fold, B domain"/>
    <property type="match status" value="1"/>
</dbReference>
<organism evidence="4">
    <name type="scientific">Darwinula stevensoni</name>
    <dbReference type="NCBI Taxonomy" id="69355"/>
    <lineage>
        <taxon>Eukaryota</taxon>
        <taxon>Metazoa</taxon>
        <taxon>Ecdysozoa</taxon>
        <taxon>Arthropoda</taxon>
        <taxon>Crustacea</taxon>
        <taxon>Oligostraca</taxon>
        <taxon>Ostracoda</taxon>
        <taxon>Podocopa</taxon>
        <taxon>Podocopida</taxon>
        <taxon>Darwinulocopina</taxon>
        <taxon>Darwinuloidea</taxon>
        <taxon>Darwinulidae</taxon>
        <taxon>Darwinula</taxon>
    </lineage>
</organism>
<dbReference type="InterPro" id="IPR013815">
    <property type="entry name" value="ATP_grasp_subdomain_1"/>
</dbReference>
<dbReference type="EMBL" id="CAJPEV010002657">
    <property type="protein sequence ID" value="CAG0897663.1"/>
    <property type="molecule type" value="Genomic_DNA"/>
</dbReference>
<feature type="domain" description="Pyruvate phosphate dikinase AMP/ATP-binding" evidence="3">
    <location>
        <begin position="235"/>
        <end position="550"/>
    </location>
</feature>
<reference evidence="4" key="1">
    <citation type="submission" date="2020-11" db="EMBL/GenBank/DDBJ databases">
        <authorList>
            <person name="Tran Van P."/>
        </authorList>
    </citation>
    <scope>NUCLEOTIDE SEQUENCE</scope>
</reference>
<gene>
    <name evidence="4" type="ORF">DSTB1V02_LOCUS9897</name>
</gene>
<dbReference type="PANTHER" id="PTHR43615">
    <property type="entry name" value="PHOSPHOENOLPYRUVATE SYNTHASE-RELATED"/>
    <property type="match status" value="1"/>
</dbReference>
<evidence type="ECO:0008006" key="6">
    <source>
        <dbReference type="Google" id="ProtNLM"/>
    </source>
</evidence>
<dbReference type="Gene3D" id="3.50.30.10">
    <property type="entry name" value="Phosphohistidine domain"/>
    <property type="match status" value="1"/>
</dbReference>
<name>A0A7R9A9Z8_9CRUS</name>
<dbReference type="Proteomes" id="UP000677054">
    <property type="component" value="Unassembled WGS sequence"/>
</dbReference>
<dbReference type="InterPro" id="IPR036637">
    <property type="entry name" value="Phosphohistidine_dom_sf"/>
</dbReference>
<comment type="similarity">
    <text evidence="1">Belongs to the PEP-utilizing enzyme family.</text>
</comment>
<dbReference type="PANTHER" id="PTHR43615:SF1">
    <property type="entry name" value="PPDK_N DOMAIN-CONTAINING PROTEIN"/>
    <property type="match status" value="1"/>
</dbReference>
<dbReference type="Pfam" id="PF00391">
    <property type="entry name" value="PEP-utilizers"/>
    <property type="match status" value="1"/>
</dbReference>
<protein>
    <recommendedName>
        <fullName evidence="6">Phosphoenolpyruvate synthase</fullName>
    </recommendedName>
</protein>
<proteinExistence type="inferred from homology"/>
<dbReference type="EMBL" id="LR902174">
    <property type="protein sequence ID" value="CAD7250114.1"/>
    <property type="molecule type" value="Genomic_DNA"/>
</dbReference>
<sequence>MLQDEERKAHHVQIRFIWSTMTPVFDYDYDWDPKLRASMWSDSGSLEMAQLLGHPVVDGYESWGFIQGLLDISGHESKNFIFRGPRIHAWSGNPELHRSDSVSIWLENGTMISARKEGCDREGYVVHSDCTLHPMTKCLLPIFQDAHKHVFGSASTNFREYPLEIFTGDVESSHGLNTLKVLSRSWKGWGLSLSGERSDIENMLMMVNDEPENKRLSGRCEKVIALSDTSCENPNAVGGKGSSLAVTFRLQRYSKCLEDFIVPRGMCLTAAAGRDHAISTPAIANAISLLKETRDEKKIQAACDDVVEAFRKSQVLPELQGNIQVILRSIFGRDWEKMSFAVRSSALGEDGEVMSAAGQNETILGVVGKESLMEAILTCWASQFAFRSVTYRRQHGQSVHADMGVVIQEMVAAEAAGVLFTCHPVSGHPGFMSISSNFGIGETVVSASADPDTIMVTRDSDRSFKLDSVEKGEKQKRLVMKDNSLVEEEGAERDLISLSEDDARRLCIIGDFLQSEVGTPQDIEWAIADGDIFILQSRPVTTLHSWSDHELIHEFDTGLFTDHEYTSTGNIAESFPCALSPLAMTFTMISIDSAYQDLILYQPGHFSPTFMKSIVFSHWKGLLNVVNMLFKDPKEEIDPAIRAFQIVIFGRPYEDKEMHSIALERFGAKSSFRRTSEMLRIFSQYLLSSRAMKRAIASYGSFDLPFDPSMTSLELYALMTESSLHIRNVARVHIDMTLITAMFEVIMLSMLAKGNVDFNTESYTDAAELLQCATDVESVKIPKTIRRMSVLAKSKGQEFLKMSVGEAFKYLQKDKGSLGDMFRDFMSRHGHRCKQELDITTPSWHEDPSDIISTMQTIASDPETKAEDKQEDKHRDVGVIVDGLKTELSDKAKWVLRRLIPMCRNAIGRREMARSMFVRSVKVVRNVVLGLANRMVRDGYLPDRDLIFFLTCYEIGELLRKQTPSLIQRAAKRRRIFARLDVLKFPELNRGIPIPENEESPEFLPDDSNAFKLTGTPVCHGIARGTIRVVVLLKDAHEIQRGDILVTCGTDVGWSPYFPVIGGLVTEIGGLLSHGAVVAREYGLPCIIGVKNATKIAKSGTIGILDSGKGTLIMEHS</sequence>
<accession>A0A7R9A9Z8</accession>
<evidence type="ECO:0000259" key="3">
    <source>
        <dbReference type="Pfam" id="PF01326"/>
    </source>
</evidence>